<dbReference type="Pfam" id="PF17779">
    <property type="entry name" value="WHD_NOD2"/>
    <property type="match status" value="1"/>
</dbReference>
<dbReference type="GO" id="GO:0005524">
    <property type="term" value="F:ATP binding"/>
    <property type="evidence" value="ECO:0007669"/>
    <property type="project" value="UniProtKB-KW"/>
</dbReference>
<dbReference type="Proteomes" id="UP001460270">
    <property type="component" value="Unassembled WGS sequence"/>
</dbReference>
<protein>
    <recommendedName>
        <fullName evidence="12">NACHT LRR and PYD domain-containing protein</fullName>
    </recommendedName>
</protein>
<keyword evidence="3" id="KW-0433">Leucine-rich repeat</keyword>
<reference evidence="11" key="1">
    <citation type="submission" date="2024-04" db="EMBL/GenBank/DDBJ databases">
        <title>Salinicola lusitanus LLJ914,a marine bacterium isolated from the Okinawa Trough.</title>
        <authorList>
            <person name="Li J."/>
        </authorList>
    </citation>
    <scope>NUCLEOTIDE SEQUENCE [LARGE SCALE GENOMIC DNA]</scope>
</reference>
<keyword evidence="2" id="KW-0963">Cytoplasm</keyword>
<dbReference type="EMBL" id="JBBPFD010000011">
    <property type="protein sequence ID" value="KAK7906696.1"/>
    <property type="molecule type" value="Genomic_DNA"/>
</dbReference>
<evidence type="ECO:0000313" key="10">
    <source>
        <dbReference type="EMBL" id="KAK7906696.1"/>
    </source>
</evidence>
<sequence length="387" mass="44063">MVTEVRGFTDLQKELYFRKRFTDQAETIMSHIKSVRSLDTMCNIPIFCWILSTVLQKLLEQTEEPELPQNLTQMYVHFLVLQLKQKNINDHKNAEVSVWSEEKKKMVLSLSKLAFEQLQKGNLIFYRSDLSECGLDAEEAARYSGVLTQVFREEPGLYQDKVYCFIHLSLQEFLAALHVHQTFYSSGLNLPLPSYSSVTPESEVSFYVSAVHQALQSPNGHLDLFLRFLLGLSLPTNQRLLQGLLTHTGSDTTNQETVKYIIEKLNEESLSAERSLNLFHCLNELNDQSLVKEIQRHMRQRHIDDSDLQEFDLRKYEASERALLGLLPVVKALPHCSKTLSLLLPLEGAVPGLLSSSTSFCPHPLRTPTPSGDVTRRLHPSSTTCSI</sequence>
<feature type="region of interest" description="Disordered" evidence="7">
    <location>
        <begin position="364"/>
        <end position="387"/>
    </location>
</feature>
<dbReference type="GO" id="GO:0005737">
    <property type="term" value="C:cytoplasm"/>
    <property type="evidence" value="ECO:0007669"/>
    <property type="project" value="UniProtKB-SubCell"/>
</dbReference>
<evidence type="ECO:0000256" key="1">
    <source>
        <dbReference type="ARBA" id="ARBA00004496"/>
    </source>
</evidence>
<organism evidence="10 11">
    <name type="scientific">Mugilogobius chulae</name>
    <name type="common">yellowstripe goby</name>
    <dbReference type="NCBI Taxonomy" id="88201"/>
    <lineage>
        <taxon>Eukaryota</taxon>
        <taxon>Metazoa</taxon>
        <taxon>Chordata</taxon>
        <taxon>Craniata</taxon>
        <taxon>Vertebrata</taxon>
        <taxon>Euteleostomi</taxon>
        <taxon>Actinopterygii</taxon>
        <taxon>Neopterygii</taxon>
        <taxon>Teleostei</taxon>
        <taxon>Neoteleostei</taxon>
        <taxon>Acanthomorphata</taxon>
        <taxon>Gobiaria</taxon>
        <taxon>Gobiiformes</taxon>
        <taxon>Gobioidei</taxon>
        <taxon>Gobiidae</taxon>
        <taxon>Gobionellinae</taxon>
        <taxon>Mugilogobius</taxon>
    </lineage>
</organism>
<evidence type="ECO:0000313" key="11">
    <source>
        <dbReference type="Proteomes" id="UP001460270"/>
    </source>
</evidence>
<comment type="subcellular location">
    <subcellularLocation>
        <location evidence="1">Cytoplasm</location>
    </subcellularLocation>
</comment>
<evidence type="ECO:0000259" key="9">
    <source>
        <dbReference type="Pfam" id="PF17779"/>
    </source>
</evidence>
<dbReference type="InterPro" id="IPR041267">
    <property type="entry name" value="NLRP_HD2"/>
</dbReference>
<dbReference type="Pfam" id="PF17776">
    <property type="entry name" value="NLRC4_HD2"/>
    <property type="match status" value="1"/>
</dbReference>
<keyword evidence="6" id="KW-0067">ATP-binding</keyword>
<evidence type="ECO:0000256" key="5">
    <source>
        <dbReference type="ARBA" id="ARBA00022741"/>
    </source>
</evidence>
<evidence type="ECO:0000256" key="2">
    <source>
        <dbReference type="ARBA" id="ARBA00022490"/>
    </source>
</evidence>
<keyword evidence="4" id="KW-0677">Repeat</keyword>
<evidence type="ECO:0000259" key="8">
    <source>
        <dbReference type="Pfam" id="PF17776"/>
    </source>
</evidence>
<dbReference type="InterPro" id="IPR041075">
    <property type="entry name" value="NOD1/2_WH"/>
</dbReference>
<evidence type="ECO:0000256" key="3">
    <source>
        <dbReference type="ARBA" id="ARBA00022614"/>
    </source>
</evidence>
<dbReference type="PANTHER" id="PTHR24106">
    <property type="entry name" value="NACHT, LRR AND CARD DOMAINS-CONTAINING"/>
    <property type="match status" value="1"/>
</dbReference>
<dbReference type="InterPro" id="IPR051261">
    <property type="entry name" value="NLR"/>
</dbReference>
<keyword evidence="11" id="KW-1185">Reference proteome</keyword>
<evidence type="ECO:0008006" key="12">
    <source>
        <dbReference type="Google" id="ProtNLM"/>
    </source>
</evidence>
<dbReference type="AlphaFoldDB" id="A0AAW0P0Q8"/>
<name>A0AAW0P0Q8_9GOBI</name>
<accession>A0AAW0P0Q8</accession>
<evidence type="ECO:0000256" key="4">
    <source>
        <dbReference type="ARBA" id="ARBA00022737"/>
    </source>
</evidence>
<evidence type="ECO:0000256" key="7">
    <source>
        <dbReference type="SAM" id="MobiDB-lite"/>
    </source>
</evidence>
<proteinExistence type="predicted"/>
<comment type="caution">
    <text evidence="10">The sequence shown here is derived from an EMBL/GenBank/DDBJ whole genome shotgun (WGS) entry which is preliminary data.</text>
</comment>
<evidence type="ECO:0000256" key="6">
    <source>
        <dbReference type="ARBA" id="ARBA00022840"/>
    </source>
</evidence>
<gene>
    <name evidence="10" type="ORF">WMY93_015308</name>
</gene>
<feature type="domain" description="NACHT LRR and PYD" evidence="8">
    <location>
        <begin position="167"/>
        <end position="293"/>
    </location>
</feature>
<keyword evidence="5" id="KW-0547">Nucleotide-binding</keyword>
<feature type="domain" description="NOD1/2 winged helix" evidence="9">
    <location>
        <begin position="105"/>
        <end position="165"/>
    </location>
</feature>